<reference evidence="5 6" key="1">
    <citation type="submission" date="2018-06" db="EMBL/GenBank/DDBJ databases">
        <authorList>
            <consortium name="Pathogen Informatics"/>
            <person name="Doyle S."/>
        </authorList>
    </citation>
    <scope>NUCLEOTIDE SEQUENCE [LARGE SCALE GENOMIC DNA]</scope>
    <source>
        <strain evidence="5 6">NCTC10660</strain>
    </source>
</reference>
<evidence type="ECO:0000313" key="6">
    <source>
        <dbReference type="Proteomes" id="UP000254927"/>
    </source>
</evidence>
<name>A0A378TWS2_NEIEL</name>
<dbReference type="PRINTS" id="PR00778">
    <property type="entry name" value="HTHARSR"/>
</dbReference>
<dbReference type="SMART" id="SM00418">
    <property type="entry name" value="HTH_ARSR"/>
    <property type="match status" value="1"/>
</dbReference>
<dbReference type="SUPFAM" id="SSF46785">
    <property type="entry name" value="Winged helix' DNA-binding domain"/>
    <property type="match status" value="1"/>
</dbReference>
<dbReference type="InterPro" id="IPR011991">
    <property type="entry name" value="ArsR-like_HTH"/>
</dbReference>
<accession>A0A378TWS2</accession>
<dbReference type="GO" id="GO:0003700">
    <property type="term" value="F:DNA-binding transcription factor activity"/>
    <property type="evidence" value="ECO:0007669"/>
    <property type="project" value="InterPro"/>
</dbReference>
<sequence>MKSINTNLRRLNPTIADQPNNPMRNAEHVAEMLKLMAHPHRLMILCLLVESEHNVGELVEALDINQTALSNHLSKLRSAGLIDYTRYHRVLQYRLKSEEARTILEVLSGFCLDR</sequence>
<dbReference type="EMBL" id="UGQW01000002">
    <property type="protein sequence ID" value="STZ67445.1"/>
    <property type="molecule type" value="Genomic_DNA"/>
</dbReference>
<evidence type="ECO:0000256" key="2">
    <source>
        <dbReference type="ARBA" id="ARBA00023125"/>
    </source>
</evidence>
<keyword evidence="1" id="KW-0805">Transcription regulation</keyword>
<dbReference type="InterPro" id="IPR036390">
    <property type="entry name" value="WH_DNA-bd_sf"/>
</dbReference>
<keyword evidence="3" id="KW-0804">Transcription</keyword>
<dbReference type="AlphaFoldDB" id="A0A378TWS2"/>
<dbReference type="Gene3D" id="1.10.10.10">
    <property type="entry name" value="Winged helix-like DNA-binding domain superfamily/Winged helix DNA-binding domain"/>
    <property type="match status" value="1"/>
</dbReference>
<feature type="domain" description="HTH arsR-type" evidence="4">
    <location>
        <begin position="21"/>
        <end position="114"/>
    </location>
</feature>
<dbReference type="InterPro" id="IPR001845">
    <property type="entry name" value="HTH_ArsR_DNA-bd_dom"/>
</dbReference>
<dbReference type="PROSITE" id="PS50987">
    <property type="entry name" value="HTH_ARSR_2"/>
    <property type="match status" value="1"/>
</dbReference>
<dbReference type="CDD" id="cd00090">
    <property type="entry name" value="HTH_ARSR"/>
    <property type="match status" value="1"/>
</dbReference>
<gene>
    <name evidence="5" type="primary">bigR_1</name>
    <name evidence="5" type="ORF">NCTC10660_00928</name>
</gene>
<protein>
    <submittedName>
        <fullName evidence="5">ArsR family transcriptional regulator</fullName>
    </submittedName>
</protein>
<proteinExistence type="predicted"/>
<dbReference type="InterPro" id="IPR051011">
    <property type="entry name" value="Metal_resp_trans_reg"/>
</dbReference>
<dbReference type="PANTHER" id="PTHR43132:SF2">
    <property type="entry name" value="ARSENICAL RESISTANCE OPERON REPRESSOR ARSR-RELATED"/>
    <property type="match status" value="1"/>
</dbReference>
<organism evidence="5 6">
    <name type="scientific">Neisseria elongata</name>
    <dbReference type="NCBI Taxonomy" id="495"/>
    <lineage>
        <taxon>Bacteria</taxon>
        <taxon>Pseudomonadati</taxon>
        <taxon>Pseudomonadota</taxon>
        <taxon>Betaproteobacteria</taxon>
        <taxon>Neisseriales</taxon>
        <taxon>Neisseriaceae</taxon>
        <taxon>Neisseria</taxon>
    </lineage>
</organism>
<dbReference type="PANTHER" id="PTHR43132">
    <property type="entry name" value="ARSENICAL RESISTANCE OPERON REPRESSOR ARSR-RELATED"/>
    <property type="match status" value="1"/>
</dbReference>
<evidence type="ECO:0000256" key="3">
    <source>
        <dbReference type="ARBA" id="ARBA00023163"/>
    </source>
</evidence>
<evidence type="ECO:0000313" key="5">
    <source>
        <dbReference type="EMBL" id="STZ67445.1"/>
    </source>
</evidence>
<dbReference type="Pfam" id="PF01022">
    <property type="entry name" value="HTH_5"/>
    <property type="match status" value="1"/>
</dbReference>
<dbReference type="Proteomes" id="UP000254927">
    <property type="component" value="Unassembled WGS sequence"/>
</dbReference>
<dbReference type="NCBIfam" id="NF033788">
    <property type="entry name" value="HTH_metalloreg"/>
    <property type="match status" value="1"/>
</dbReference>
<keyword evidence="2" id="KW-0238">DNA-binding</keyword>
<evidence type="ECO:0000256" key="1">
    <source>
        <dbReference type="ARBA" id="ARBA00023015"/>
    </source>
</evidence>
<evidence type="ECO:0000259" key="4">
    <source>
        <dbReference type="PROSITE" id="PS50987"/>
    </source>
</evidence>
<dbReference type="GO" id="GO:0003677">
    <property type="term" value="F:DNA binding"/>
    <property type="evidence" value="ECO:0007669"/>
    <property type="project" value="UniProtKB-KW"/>
</dbReference>
<dbReference type="InterPro" id="IPR036388">
    <property type="entry name" value="WH-like_DNA-bd_sf"/>
</dbReference>